<accession>A0ABP0ZUR4</accession>
<organism evidence="2 3">
    <name type="scientific">Lodderomyces beijingensis</name>
    <dbReference type="NCBI Taxonomy" id="1775926"/>
    <lineage>
        <taxon>Eukaryota</taxon>
        <taxon>Fungi</taxon>
        <taxon>Dikarya</taxon>
        <taxon>Ascomycota</taxon>
        <taxon>Saccharomycotina</taxon>
        <taxon>Pichiomycetes</taxon>
        <taxon>Debaryomycetaceae</taxon>
        <taxon>Candida/Lodderomyces clade</taxon>
        <taxon>Lodderomyces</taxon>
    </lineage>
</organism>
<feature type="compositionally biased region" description="Acidic residues" evidence="1">
    <location>
        <begin position="192"/>
        <end position="202"/>
    </location>
</feature>
<feature type="region of interest" description="Disordered" evidence="1">
    <location>
        <begin position="268"/>
        <end position="291"/>
    </location>
</feature>
<feature type="compositionally biased region" description="Acidic residues" evidence="1">
    <location>
        <begin position="175"/>
        <end position="184"/>
    </location>
</feature>
<name>A0ABP0ZUR4_9ASCO</name>
<gene>
    <name evidence="2" type="ORF">LODBEIA_P42610</name>
</gene>
<feature type="region of interest" description="Disordered" evidence="1">
    <location>
        <begin position="172"/>
        <end position="212"/>
    </location>
</feature>
<sequence>MSRRVSSISINSYDENARSRFNFDPPNDPILHPTTPNHGSSTGHNNNIKHNTFSGLANISMPISTSNNENLLLSPPTPPPPLPQPTIASIPSMLTPIHSMFTTKMIYHPPSFTRFSENHNSCEAKLKNMMMSDESYDFVLNPCCDRPSCKFVRNAIIKQSEKMGGSIVSFIGSIDSEENDEKEEKEENKENEGEEEAVEEHDMEMSDVGQDGNESSELALLAKAGSGEAEEDDDVPEVDAIRVARREERECTVAPLRTDSIEKILRFKSVSDANDGEDDEEEEEEEVKDGCSASIDDVDGCIRQMTFQAQVDEKLKKLKSIFRGRGLHRHHRHRANSVSKA</sequence>
<protein>
    <submittedName>
        <fullName evidence="2">Uncharacterized protein</fullName>
    </submittedName>
</protein>
<dbReference type="RefSeq" id="XP_066831199.1">
    <property type="nucleotide sequence ID" value="XM_066974463.1"/>
</dbReference>
<feature type="compositionally biased region" description="Polar residues" evidence="1">
    <location>
        <begin position="34"/>
        <end position="49"/>
    </location>
</feature>
<reference evidence="2 3" key="1">
    <citation type="submission" date="2024-03" db="EMBL/GenBank/DDBJ databases">
        <authorList>
            <person name="Brejova B."/>
        </authorList>
    </citation>
    <scope>NUCLEOTIDE SEQUENCE [LARGE SCALE GENOMIC DNA]</scope>
    <source>
        <strain evidence="2 3">CBS 14171</strain>
    </source>
</reference>
<feature type="compositionally biased region" description="Acidic residues" evidence="1">
    <location>
        <begin position="274"/>
        <end position="287"/>
    </location>
</feature>
<feature type="region of interest" description="Disordered" evidence="1">
    <location>
        <begin position="17"/>
        <end position="49"/>
    </location>
</feature>
<keyword evidence="3" id="KW-1185">Reference proteome</keyword>
<proteinExistence type="predicted"/>
<evidence type="ECO:0000256" key="1">
    <source>
        <dbReference type="SAM" id="MobiDB-lite"/>
    </source>
</evidence>
<dbReference type="Proteomes" id="UP001497383">
    <property type="component" value="Chromosome 5"/>
</dbReference>
<evidence type="ECO:0000313" key="3">
    <source>
        <dbReference type="Proteomes" id="UP001497383"/>
    </source>
</evidence>
<dbReference type="EMBL" id="OZ022409">
    <property type="protein sequence ID" value="CAK9440161.1"/>
    <property type="molecule type" value="Genomic_DNA"/>
</dbReference>
<evidence type="ECO:0000313" key="2">
    <source>
        <dbReference type="EMBL" id="CAK9440161.1"/>
    </source>
</evidence>
<dbReference type="GeneID" id="92209457"/>